<dbReference type="AlphaFoldDB" id="A0AAV9GV76"/>
<comment type="caution">
    <text evidence="4">The sequence shown here is derived from an EMBL/GenBank/DDBJ whole genome shotgun (WGS) entry which is preliminary data.</text>
</comment>
<dbReference type="InterPro" id="IPR012338">
    <property type="entry name" value="Beta-lactam/transpept-like"/>
</dbReference>
<protein>
    <submittedName>
        <fullName evidence="4">Beta-lactamase/transpeptidase-like protein</fullName>
    </submittedName>
</protein>
<evidence type="ECO:0000256" key="1">
    <source>
        <dbReference type="ARBA" id="ARBA00009009"/>
    </source>
</evidence>
<dbReference type="EMBL" id="MU865929">
    <property type="protein sequence ID" value="KAK4451288.1"/>
    <property type="molecule type" value="Genomic_DNA"/>
</dbReference>
<feature type="domain" description="Beta-lactamase-related" evidence="3">
    <location>
        <begin position="6"/>
        <end position="376"/>
    </location>
</feature>
<name>A0AAV9GV76_9PEZI</name>
<dbReference type="GO" id="GO:0016787">
    <property type="term" value="F:hydrolase activity"/>
    <property type="evidence" value="ECO:0007669"/>
    <property type="project" value="UniProtKB-KW"/>
</dbReference>
<keyword evidence="5" id="KW-1185">Reference proteome</keyword>
<dbReference type="InterPro" id="IPR001466">
    <property type="entry name" value="Beta-lactam-related"/>
</dbReference>
<dbReference type="Proteomes" id="UP001321760">
    <property type="component" value="Unassembled WGS sequence"/>
</dbReference>
<reference evidence="4" key="2">
    <citation type="submission" date="2023-05" db="EMBL/GenBank/DDBJ databases">
        <authorList>
            <consortium name="Lawrence Berkeley National Laboratory"/>
            <person name="Steindorff A."/>
            <person name="Hensen N."/>
            <person name="Bonometti L."/>
            <person name="Westerberg I."/>
            <person name="Brannstrom I.O."/>
            <person name="Guillou S."/>
            <person name="Cros-Aarteil S."/>
            <person name="Calhoun S."/>
            <person name="Haridas S."/>
            <person name="Kuo A."/>
            <person name="Mondo S."/>
            <person name="Pangilinan J."/>
            <person name="Riley R."/>
            <person name="Labutti K."/>
            <person name="Andreopoulos B."/>
            <person name="Lipzen A."/>
            <person name="Chen C."/>
            <person name="Yanf M."/>
            <person name="Daum C."/>
            <person name="Ng V."/>
            <person name="Clum A."/>
            <person name="Ohm R."/>
            <person name="Martin F."/>
            <person name="Silar P."/>
            <person name="Natvig D."/>
            <person name="Lalanne C."/>
            <person name="Gautier V."/>
            <person name="Ament-Velasquez S.L."/>
            <person name="Kruys A."/>
            <person name="Hutchinson M.I."/>
            <person name="Powell A.J."/>
            <person name="Barry K."/>
            <person name="Miller A.N."/>
            <person name="Grigoriev I.V."/>
            <person name="Debuchy R."/>
            <person name="Gladieux P."/>
            <person name="Thoren M.H."/>
            <person name="Johannesson H."/>
        </authorList>
    </citation>
    <scope>NUCLEOTIDE SEQUENCE</scope>
    <source>
        <strain evidence="4">PSN243</strain>
    </source>
</reference>
<dbReference type="InterPro" id="IPR050789">
    <property type="entry name" value="Diverse_Enzym_Activities"/>
</dbReference>
<comment type="similarity">
    <text evidence="1">Belongs to the class-A beta-lactamase family.</text>
</comment>
<dbReference type="SUPFAM" id="SSF56601">
    <property type="entry name" value="beta-lactamase/transpeptidase-like"/>
    <property type="match status" value="1"/>
</dbReference>
<proteinExistence type="inferred from homology"/>
<evidence type="ECO:0000313" key="4">
    <source>
        <dbReference type="EMBL" id="KAK4451288.1"/>
    </source>
</evidence>
<dbReference type="Pfam" id="PF00144">
    <property type="entry name" value="Beta-lactamase"/>
    <property type="match status" value="1"/>
</dbReference>
<accession>A0AAV9GV76</accession>
<dbReference type="Gene3D" id="3.40.710.10">
    <property type="entry name" value="DD-peptidase/beta-lactamase superfamily"/>
    <property type="match status" value="1"/>
</dbReference>
<evidence type="ECO:0000256" key="2">
    <source>
        <dbReference type="ARBA" id="ARBA00022801"/>
    </source>
</evidence>
<gene>
    <name evidence="4" type="ORF">QBC34DRAFT_59579</name>
</gene>
<reference evidence="4" key="1">
    <citation type="journal article" date="2023" name="Mol. Phylogenet. Evol.">
        <title>Genome-scale phylogeny and comparative genomics of the fungal order Sordariales.</title>
        <authorList>
            <person name="Hensen N."/>
            <person name="Bonometti L."/>
            <person name="Westerberg I."/>
            <person name="Brannstrom I.O."/>
            <person name="Guillou S."/>
            <person name="Cros-Aarteil S."/>
            <person name="Calhoun S."/>
            <person name="Haridas S."/>
            <person name="Kuo A."/>
            <person name="Mondo S."/>
            <person name="Pangilinan J."/>
            <person name="Riley R."/>
            <person name="LaButti K."/>
            <person name="Andreopoulos B."/>
            <person name="Lipzen A."/>
            <person name="Chen C."/>
            <person name="Yan M."/>
            <person name="Daum C."/>
            <person name="Ng V."/>
            <person name="Clum A."/>
            <person name="Steindorff A."/>
            <person name="Ohm R.A."/>
            <person name="Martin F."/>
            <person name="Silar P."/>
            <person name="Natvig D.O."/>
            <person name="Lalanne C."/>
            <person name="Gautier V."/>
            <person name="Ament-Velasquez S.L."/>
            <person name="Kruys A."/>
            <person name="Hutchinson M.I."/>
            <person name="Powell A.J."/>
            <person name="Barry K."/>
            <person name="Miller A.N."/>
            <person name="Grigoriev I.V."/>
            <person name="Debuchy R."/>
            <person name="Gladieux P."/>
            <person name="Hiltunen Thoren M."/>
            <person name="Johannesson H."/>
        </authorList>
    </citation>
    <scope>NUCLEOTIDE SEQUENCE</scope>
    <source>
        <strain evidence="4">PSN243</strain>
    </source>
</reference>
<dbReference type="PANTHER" id="PTHR43283:SF17">
    <property type="entry name" value="(LOVD), PUTATIVE (AFU_ORTHOLOGUE AFUA_5G00920)-RELATED"/>
    <property type="match status" value="1"/>
</dbReference>
<evidence type="ECO:0000313" key="5">
    <source>
        <dbReference type="Proteomes" id="UP001321760"/>
    </source>
</evidence>
<dbReference type="PANTHER" id="PTHR43283">
    <property type="entry name" value="BETA-LACTAMASE-RELATED"/>
    <property type="match status" value="1"/>
</dbReference>
<sequence length="404" mass="44376">MISDNLDQIYSDAVASGLLPGVSLWAGDKNGRILCSKSQGVASLKASKQQQPFTDSTICAVASLSKLMTSVAVLKAVELGKLDLDADVRPTFSSMGQYGVITDFDDEKNVAAFGPDSTPISLRMLLCHTSGHEYDWLNPLLGKWRASRNEIPWSGPTVEDKSAIPLVFAPGTNFAYGGGHDWAGKAVSVATNVTLEEFMREHIWKPLGLEGDVSFFPKKNPDMRRRIADLSTLDEKGEGPAIDAADFDILFGGTDCLGGGGIFSTPKAYYTFLSAVFRRDERLLTSESYDELFRPQLDEKAEQAFNDYLASSPVHTRFFTLGIPHSVRKTWTFAGMLCLDKLEGRFEEGTVFWAGVPNCVWFMDRKAGVCGTTVCQLIPPLHPPIVALHDQFQRRVLEMAKGTD</sequence>
<evidence type="ECO:0000259" key="3">
    <source>
        <dbReference type="Pfam" id="PF00144"/>
    </source>
</evidence>
<organism evidence="4 5">
    <name type="scientific">Podospora aff. communis PSN243</name>
    <dbReference type="NCBI Taxonomy" id="3040156"/>
    <lineage>
        <taxon>Eukaryota</taxon>
        <taxon>Fungi</taxon>
        <taxon>Dikarya</taxon>
        <taxon>Ascomycota</taxon>
        <taxon>Pezizomycotina</taxon>
        <taxon>Sordariomycetes</taxon>
        <taxon>Sordariomycetidae</taxon>
        <taxon>Sordariales</taxon>
        <taxon>Podosporaceae</taxon>
        <taxon>Podospora</taxon>
    </lineage>
</organism>
<keyword evidence="2" id="KW-0378">Hydrolase</keyword>